<comment type="similarity">
    <text evidence="2">Belongs to the resistance-nodulation-cell division (RND) (TC 2.A.6) family. MmpL subfamily.</text>
</comment>
<comment type="caution">
    <text evidence="9">The sequence shown here is derived from an EMBL/GenBank/DDBJ whole genome shotgun (WGS) entry which is preliminary data.</text>
</comment>
<gene>
    <name evidence="9" type="ORF">R7226_10280</name>
</gene>
<feature type="transmembrane region" description="Helical" evidence="7">
    <location>
        <begin position="229"/>
        <end position="249"/>
    </location>
</feature>
<dbReference type="InterPro" id="IPR000731">
    <property type="entry name" value="SSD"/>
</dbReference>
<dbReference type="InterPro" id="IPR004869">
    <property type="entry name" value="MMPL_dom"/>
</dbReference>
<evidence type="ECO:0000313" key="9">
    <source>
        <dbReference type="EMBL" id="MDW5594725.1"/>
    </source>
</evidence>
<keyword evidence="6 7" id="KW-0472">Membrane</keyword>
<comment type="subcellular location">
    <subcellularLocation>
        <location evidence="1">Cell membrane</location>
        <topology evidence="1">Multi-pass membrane protein</topology>
    </subcellularLocation>
</comment>
<dbReference type="SUPFAM" id="SSF82866">
    <property type="entry name" value="Multidrug efflux transporter AcrB transmembrane domain"/>
    <property type="match status" value="2"/>
</dbReference>
<accession>A0ABU4HQ91</accession>
<feature type="transmembrane region" description="Helical" evidence="7">
    <location>
        <begin position="585"/>
        <end position="606"/>
    </location>
</feature>
<dbReference type="PROSITE" id="PS50156">
    <property type="entry name" value="SSD"/>
    <property type="match status" value="2"/>
</dbReference>
<evidence type="ECO:0000256" key="6">
    <source>
        <dbReference type="ARBA" id="ARBA00023136"/>
    </source>
</evidence>
<evidence type="ECO:0000259" key="8">
    <source>
        <dbReference type="PROSITE" id="PS50156"/>
    </source>
</evidence>
<feature type="transmembrane region" description="Helical" evidence="7">
    <location>
        <begin position="662"/>
        <end position="686"/>
    </location>
</feature>
<organism evidence="9 10">
    <name type="scientific">Conexibacter stalactiti</name>
    <dbReference type="NCBI Taxonomy" id="1940611"/>
    <lineage>
        <taxon>Bacteria</taxon>
        <taxon>Bacillati</taxon>
        <taxon>Actinomycetota</taxon>
        <taxon>Thermoleophilia</taxon>
        <taxon>Solirubrobacterales</taxon>
        <taxon>Conexibacteraceae</taxon>
        <taxon>Conexibacter</taxon>
    </lineage>
</organism>
<keyword evidence="3" id="KW-1003">Cell membrane</keyword>
<feature type="transmembrane region" description="Helical" evidence="7">
    <location>
        <begin position="362"/>
        <end position="380"/>
    </location>
</feature>
<feature type="transmembrane region" description="Helical" evidence="7">
    <location>
        <begin position="633"/>
        <end position="650"/>
    </location>
</feature>
<dbReference type="Proteomes" id="UP001284601">
    <property type="component" value="Unassembled WGS sequence"/>
</dbReference>
<protein>
    <submittedName>
        <fullName evidence="9">MMPL family transporter</fullName>
    </submittedName>
</protein>
<keyword evidence="5 7" id="KW-1133">Transmembrane helix</keyword>
<dbReference type="EMBL" id="JAWSTH010000021">
    <property type="protein sequence ID" value="MDW5594725.1"/>
    <property type="molecule type" value="Genomic_DNA"/>
</dbReference>
<feature type="domain" description="SSD" evidence="8">
    <location>
        <begin position="215"/>
        <end position="327"/>
    </location>
</feature>
<sequence length="728" mass="75233">MATTLYRLGRAAFRRRRMVLAIWLVLFGLLAVGAGTLSGETNDRFSIPGTESQQAIDLLSERLPAANGASGRIVFAAPAGERLTDAEGRAAITSALEAVGRAPHVIAASDPFTTSLVSRDGRVALAQVTWDEMPDTLEDSSREAVQEAARGATSAGLQVEFGGDAVVPHGGAGGVGEILGFAVAALVLAITFGSLVAAGLPLLTAVIGVGIGMTGITLTTGFIDLSSTVPTLALMIGLAVGIDYALFIISRHRTQLFEGMDPEESAGRAVGTAGSAVVFAGATVVIALAALIVVGIPFLTAMGLAAAATVVIAVLIAITLVPAMLGFAGNKLMKGKNFETGPRAAKPTMGARWAGLVTRNRVVAMLLPIVVLGALAIPVLDMRLGLPDDSTAAPEETNRKAYDLLSDGFGPGFNGPLTIVVDAEGGANVTRAAEVVATEFSDHPDVASVGRATVNREGNTAVISVTPSSGPSTEATKDLVADIRDRADTLGGEIGAEVLVTGATASAIDVSDQMGKALIPYLGVIVLLAFLLLTIAFRSLLVPLTAVAGFLLTIGAAFGATVAVFQQGFAAELLGVSQTAPIISLLPILIIGILFGLAMDYQVFLVSRMREEHVHGAGPTESVTEGFRHSGRVVTAAALIMGAVFSGFILEDDAIIKSIGFALAFGILIDAFVVRMTLIPALMALLGERAWWLPRWLDRILPRVDVEGAALERHDPVPAARAEERIPV</sequence>
<dbReference type="Gene3D" id="1.20.1640.10">
    <property type="entry name" value="Multidrug efflux transporter AcrB transmembrane domain"/>
    <property type="match status" value="2"/>
</dbReference>
<dbReference type="InterPro" id="IPR050545">
    <property type="entry name" value="Mycobact_MmpL"/>
</dbReference>
<evidence type="ECO:0000256" key="1">
    <source>
        <dbReference type="ARBA" id="ARBA00004651"/>
    </source>
</evidence>
<keyword evidence="4 7" id="KW-0812">Transmembrane</keyword>
<evidence type="ECO:0000256" key="4">
    <source>
        <dbReference type="ARBA" id="ARBA00022692"/>
    </source>
</evidence>
<evidence type="ECO:0000256" key="3">
    <source>
        <dbReference type="ARBA" id="ARBA00022475"/>
    </source>
</evidence>
<feature type="transmembrane region" description="Helical" evidence="7">
    <location>
        <begin position="518"/>
        <end position="537"/>
    </location>
</feature>
<evidence type="ECO:0000313" key="10">
    <source>
        <dbReference type="Proteomes" id="UP001284601"/>
    </source>
</evidence>
<reference evidence="10" key="1">
    <citation type="submission" date="2023-07" db="EMBL/GenBank/DDBJ databases">
        <title>Conexibacter stalactiti sp. nov., isolated from stalactites in a lava cave and emended description of the genus Conexibacter.</title>
        <authorList>
            <person name="Lee S.D."/>
        </authorList>
    </citation>
    <scope>NUCLEOTIDE SEQUENCE [LARGE SCALE GENOMIC DNA]</scope>
    <source>
        <strain evidence="10">KCTC 39840</strain>
    </source>
</reference>
<evidence type="ECO:0000256" key="5">
    <source>
        <dbReference type="ARBA" id="ARBA00022989"/>
    </source>
</evidence>
<name>A0ABU4HQ91_9ACTN</name>
<feature type="transmembrane region" description="Helical" evidence="7">
    <location>
        <begin position="270"/>
        <end position="298"/>
    </location>
</feature>
<dbReference type="RefSeq" id="WP_318597028.1">
    <property type="nucleotide sequence ID" value="NZ_JAWSTH010000021.1"/>
</dbReference>
<dbReference type="Pfam" id="PF03176">
    <property type="entry name" value="MMPL"/>
    <property type="match status" value="2"/>
</dbReference>
<evidence type="ECO:0000256" key="2">
    <source>
        <dbReference type="ARBA" id="ARBA00010157"/>
    </source>
</evidence>
<dbReference type="PANTHER" id="PTHR33406:SF11">
    <property type="entry name" value="MEMBRANE PROTEIN SCO6666-RELATED"/>
    <property type="match status" value="1"/>
</dbReference>
<feature type="transmembrane region" description="Helical" evidence="7">
    <location>
        <begin position="544"/>
        <end position="565"/>
    </location>
</feature>
<evidence type="ECO:0000256" key="7">
    <source>
        <dbReference type="SAM" id="Phobius"/>
    </source>
</evidence>
<feature type="domain" description="SSD" evidence="8">
    <location>
        <begin position="518"/>
        <end position="685"/>
    </location>
</feature>
<feature type="transmembrane region" description="Helical" evidence="7">
    <location>
        <begin position="202"/>
        <end position="223"/>
    </location>
</feature>
<feature type="transmembrane region" description="Helical" evidence="7">
    <location>
        <begin position="304"/>
        <end position="328"/>
    </location>
</feature>
<feature type="transmembrane region" description="Helical" evidence="7">
    <location>
        <begin position="178"/>
        <end position="197"/>
    </location>
</feature>
<dbReference type="PANTHER" id="PTHR33406">
    <property type="entry name" value="MEMBRANE PROTEIN MJ1562-RELATED"/>
    <property type="match status" value="1"/>
</dbReference>
<proteinExistence type="inferred from homology"/>
<keyword evidence="10" id="KW-1185">Reference proteome</keyword>